<dbReference type="GO" id="GO:0008270">
    <property type="term" value="F:zinc ion binding"/>
    <property type="evidence" value="ECO:0007669"/>
    <property type="project" value="UniProtKB-KW"/>
</dbReference>
<dbReference type="InterPro" id="IPR003914">
    <property type="entry name" value="Rabaptin"/>
</dbReference>
<dbReference type="PROSITE" id="PS50178">
    <property type="entry name" value="ZF_FYVE"/>
    <property type="match status" value="1"/>
</dbReference>
<reference evidence="7" key="1">
    <citation type="submission" date="2021-02" db="EMBL/GenBank/DDBJ databases">
        <authorList>
            <person name="Nowell W R."/>
        </authorList>
    </citation>
    <scope>NUCLEOTIDE SEQUENCE</scope>
</reference>
<dbReference type="EMBL" id="CAJNXB010004005">
    <property type="protein sequence ID" value="CAF3351704.1"/>
    <property type="molecule type" value="Genomic_DNA"/>
</dbReference>
<sequence length="580" mass="68247">MDESMIMFDSTEDISSTETATTYILPDQTDTLDLSTRCEQLERQVEELTKQLNEIKSAEKRSSDERDKYIHMYHRFNERFLGFERKQLDQMRRILNNLTTDQHQLLPETQDDYRRPQRAFTSPSTLILLPSSLNQTLDDSPRTIDYQKTEADWNDLLAQISELMDFSEKFTAKYSEQVEENNKLRLLNNQKQDENVKLLVDLSLSKAEFEKEQQVRSEYEKQYNEANQVIEQDRSKRLQKLRNYASLADDEGDILLSSLLRKAEKNDMDFGEIKLNYENIFTEQVNHLKKLVKERELLQLYIQRLELENASLAAITNDDETIKLLTYASQSSASYEEASDLIKKLRDQIIEQMKVRDKLRNDIEQLKHNHSADMRQREQIEQILTRDLSVAKDEILVLQSVRSEYERIANVNKDLERQLGEYMTELITTKTGVHSLTNQFKEKIEQLSSEKEKLDEDNAGLRVQLQKLRIDFENSESVQHDFVKLSQALQVQLEEIRNSEYELRWQPEEDFSECQRCHASFSVSWRKHRCRHCGKVLCKECTNKTIYSGPNNRASRVCELCYTLLVKSSQPYFFAGANRA</sequence>
<dbReference type="Proteomes" id="UP000663825">
    <property type="component" value="Unassembled WGS sequence"/>
</dbReference>
<evidence type="ECO:0000256" key="3">
    <source>
        <dbReference type="ARBA" id="ARBA00022833"/>
    </source>
</evidence>
<protein>
    <recommendedName>
        <fullName evidence="6">FYVE-type domain-containing protein</fullName>
    </recommendedName>
</protein>
<dbReference type="Pfam" id="PF09311">
    <property type="entry name" value="Rab5-bind"/>
    <property type="match status" value="1"/>
</dbReference>
<dbReference type="InterPro" id="IPR000306">
    <property type="entry name" value="Znf_FYVE"/>
</dbReference>
<dbReference type="Pfam" id="PF01363">
    <property type="entry name" value="FYVE"/>
    <property type="match status" value="1"/>
</dbReference>
<keyword evidence="5" id="KW-0175">Coiled coil</keyword>
<organism evidence="7 8">
    <name type="scientific">Rotaria socialis</name>
    <dbReference type="NCBI Taxonomy" id="392032"/>
    <lineage>
        <taxon>Eukaryota</taxon>
        <taxon>Metazoa</taxon>
        <taxon>Spiralia</taxon>
        <taxon>Gnathifera</taxon>
        <taxon>Rotifera</taxon>
        <taxon>Eurotatoria</taxon>
        <taxon>Bdelloidea</taxon>
        <taxon>Philodinida</taxon>
        <taxon>Philodinidae</taxon>
        <taxon>Rotaria</taxon>
    </lineage>
</organism>
<feature type="coiled-coil region" evidence="5">
    <location>
        <begin position="209"/>
        <end position="236"/>
    </location>
</feature>
<accession>A0A817W583</accession>
<dbReference type="Gene3D" id="1.20.5.730">
    <property type="entry name" value="Single helix bin"/>
    <property type="match status" value="1"/>
</dbReference>
<comment type="caution">
    <text evidence="7">The sequence shown here is derived from an EMBL/GenBank/DDBJ whole genome shotgun (WGS) entry which is preliminary data.</text>
</comment>
<dbReference type="InterPro" id="IPR011011">
    <property type="entry name" value="Znf_FYVE_PHD"/>
</dbReference>
<dbReference type="GO" id="GO:0006897">
    <property type="term" value="P:endocytosis"/>
    <property type="evidence" value="ECO:0007669"/>
    <property type="project" value="InterPro"/>
</dbReference>
<dbReference type="SUPFAM" id="SSF103652">
    <property type="entry name" value="G protein-binding domain"/>
    <property type="match status" value="1"/>
</dbReference>
<evidence type="ECO:0000256" key="1">
    <source>
        <dbReference type="ARBA" id="ARBA00022723"/>
    </source>
</evidence>
<dbReference type="Gene3D" id="3.30.40.10">
    <property type="entry name" value="Zinc/RING finger domain, C3HC4 (zinc finger)"/>
    <property type="match status" value="1"/>
</dbReference>
<dbReference type="PANTHER" id="PTHR31179:SF7">
    <property type="entry name" value="FYVE-TYPE DOMAIN-CONTAINING PROTEIN"/>
    <property type="match status" value="1"/>
</dbReference>
<dbReference type="SUPFAM" id="SSF57903">
    <property type="entry name" value="FYVE/PHD zinc finger"/>
    <property type="match status" value="1"/>
</dbReference>
<dbReference type="SMART" id="SM00064">
    <property type="entry name" value="FYVE"/>
    <property type="match status" value="1"/>
</dbReference>
<dbReference type="AlphaFoldDB" id="A0A817W583"/>
<gene>
    <name evidence="7" type="ORF">TIS948_LOCUS23344</name>
</gene>
<dbReference type="OrthoDB" id="79871at2759"/>
<dbReference type="InterPro" id="IPR013083">
    <property type="entry name" value="Znf_RING/FYVE/PHD"/>
</dbReference>
<dbReference type="InterPro" id="IPR015390">
    <property type="entry name" value="Rabaptin_Rab5-bd_dom"/>
</dbReference>
<evidence type="ECO:0000256" key="2">
    <source>
        <dbReference type="ARBA" id="ARBA00022771"/>
    </source>
</evidence>
<evidence type="ECO:0000313" key="7">
    <source>
        <dbReference type="EMBL" id="CAF3351704.1"/>
    </source>
</evidence>
<proteinExistence type="predicted"/>
<keyword evidence="2 4" id="KW-0863">Zinc-finger</keyword>
<evidence type="ECO:0000259" key="6">
    <source>
        <dbReference type="PROSITE" id="PS50178"/>
    </source>
</evidence>
<feature type="coiled-coil region" evidence="5">
    <location>
        <begin position="342"/>
        <end position="471"/>
    </location>
</feature>
<evidence type="ECO:0000256" key="4">
    <source>
        <dbReference type="PROSITE-ProRule" id="PRU00091"/>
    </source>
</evidence>
<name>A0A817W583_9BILA</name>
<feature type="coiled-coil region" evidence="5">
    <location>
        <begin position="31"/>
        <end position="68"/>
    </location>
</feature>
<evidence type="ECO:0000256" key="5">
    <source>
        <dbReference type="SAM" id="Coils"/>
    </source>
</evidence>
<keyword evidence="1" id="KW-0479">Metal-binding</keyword>
<dbReference type="GO" id="GO:0005096">
    <property type="term" value="F:GTPase activator activity"/>
    <property type="evidence" value="ECO:0007669"/>
    <property type="project" value="InterPro"/>
</dbReference>
<dbReference type="PANTHER" id="PTHR31179">
    <property type="entry name" value="RAB GTPASE-BINDING EFFECTOR PROTEIN"/>
    <property type="match status" value="1"/>
</dbReference>
<dbReference type="InterPro" id="IPR017455">
    <property type="entry name" value="Znf_FYVE-rel"/>
</dbReference>
<keyword evidence="3" id="KW-0862">Zinc</keyword>
<evidence type="ECO:0000313" key="8">
    <source>
        <dbReference type="Proteomes" id="UP000663825"/>
    </source>
</evidence>
<feature type="domain" description="FYVE-type" evidence="6">
    <location>
        <begin position="508"/>
        <end position="566"/>
    </location>
</feature>